<dbReference type="AlphaFoldDB" id="A0A2S3V3H7"/>
<evidence type="ECO:0000313" key="1">
    <source>
        <dbReference type="EMBL" id="POF34508.1"/>
    </source>
</evidence>
<organism evidence="1 2">
    <name type="scientific">Roseibium marinum</name>
    <dbReference type="NCBI Taxonomy" id="281252"/>
    <lineage>
        <taxon>Bacteria</taxon>
        <taxon>Pseudomonadati</taxon>
        <taxon>Pseudomonadota</taxon>
        <taxon>Alphaproteobacteria</taxon>
        <taxon>Hyphomicrobiales</taxon>
        <taxon>Stappiaceae</taxon>
        <taxon>Roseibium</taxon>
    </lineage>
</organism>
<evidence type="ECO:0000313" key="2">
    <source>
        <dbReference type="Proteomes" id="UP000236959"/>
    </source>
</evidence>
<dbReference type="Proteomes" id="UP000236959">
    <property type="component" value="Unassembled WGS sequence"/>
</dbReference>
<proteinExistence type="predicted"/>
<reference evidence="1 2" key="1">
    <citation type="submission" date="2018-01" db="EMBL/GenBank/DDBJ databases">
        <title>Genomic Encyclopedia of Archaeal and Bacterial Type Strains, Phase II (KMG-II): from individual species to whole genera.</title>
        <authorList>
            <person name="Goeker M."/>
        </authorList>
    </citation>
    <scope>NUCLEOTIDE SEQUENCE [LARGE SCALE GENOMIC DNA]</scope>
    <source>
        <strain evidence="1 2">DSM 17023</strain>
    </source>
</reference>
<dbReference type="EMBL" id="PPCN01000001">
    <property type="protein sequence ID" value="POF34508.1"/>
    <property type="molecule type" value="Genomic_DNA"/>
</dbReference>
<dbReference type="OrthoDB" id="7871660at2"/>
<gene>
    <name evidence="1" type="ORF">CLV41_101964</name>
</gene>
<dbReference type="RefSeq" id="WP_103221072.1">
    <property type="nucleotide sequence ID" value="NZ_PPCN01000001.1"/>
</dbReference>
<comment type="caution">
    <text evidence="1">The sequence shown here is derived from an EMBL/GenBank/DDBJ whole genome shotgun (WGS) entry which is preliminary data.</text>
</comment>
<keyword evidence="2" id="KW-1185">Reference proteome</keyword>
<name>A0A2S3V3H7_9HYPH</name>
<sequence length="79" mass="8611">MTISTVFDAPVIKLQDVIKSITPKRPNFDPLGLVSGYRAYLLYTHLSAKSDNELALMGVTRAELPSVAMDAVFKGREAA</sequence>
<protein>
    <submittedName>
        <fullName evidence="1">Uncharacterized protein</fullName>
    </submittedName>
</protein>
<accession>A0A2S3V3H7</accession>